<gene>
    <name evidence="2" type="ORF">OL599_05530</name>
</gene>
<protein>
    <recommendedName>
        <fullName evidence="4">PspA/IM30 family protein</fullName>
    </recommendedName>
</protein>
<dbReference type="RefSeq" id="WP_264712652.1">
    <property type="nucleotide sequence ID" value="NZ_JAPDNT010000002.1"/>
</dbReference>
<comment type="caution">
    <text evidence="2">The sequence shown here is derived from an EMBL/GenBank/DDBJ whole genome shotgun (WGS) entry which is preliminary data.</text>
</comment>
<evidence type="ECO:0000313" key="2">
    <source>
        <dbReference type="EMBL" id="MCW3474033.1"/>
    </source>
</evidence>
<sequence>MKANRAFNAGIEALVRWDPQGATEAELRTMEQHLDELGMQVAQARQNYDREQKEADAIQALSHQRMAAAEALQNQANGETDPARKAALEKSLTTLLDMMEKMAPDVDREAHEAADAKLFLEQIEAAYAEAGGKLKTARSELDSAQRDMARAAQRREVAQRQAEAARQAAGLSQTTNSLNIALKAMNENAAKDLASADAAAAKAKLLAPTRPEKDDPNIAAAMEAASGQGPAPVGIANRLAALKAKLA</sequence>
<evidence type="ECO:0000313" key="3">
    <source>
        <dbReference type="Proteomes" id="UP001165679"/>
    </source>
</evidence>
<feature type="coiled-coil region" evidence="1">
    <location>
        <begin position="120"/>
        <end position="168"/>
    </location>
</feature>
<reference evidence="2" key="1">
    <citation type="submission" date="2022-09" db="EMBL/GenBank/DDBJ databases">
        <title>Rhodovastum sp. nov. RN2-1 isolated from soil in Seongnam, South Korea.</title>
        <authorList>
            <person name="Le N.T."/>
        </authorList>
    </citation>
    <scope>NUCLEOTIDE SEQUENCE</scope>
    <source>
        <strain evidence="2">RN2-1</strain>
    </source>
</reference>
<proteinExistence type="predicted"/>
<dbReference type="EMBL" id="JAPDNT010000002">
    <property type="protein sequence ID" value="MCW3474033.1"/>
    <property type="molecule type" value="Genomic_DNA"/>
</dbReference>
<keyword evidence="1" id="KW-0175">Coiled coil</keyword>
<evidence type="ECO:0008006" key="4">
    <source>
        <dbReference type="Google" id="ProtNLM"/>
    </source>
</evidence>
<keyword evidence="3" id="KW-1185">Reference proteome</keyword>
<evidence type="ECO:0000256" key="1">
    <source>
        <dbReference type="SAM" id="Coils"/>
    </source>
</evidence>
<reference evidence="2" key="2">
    <citation type="submission" date="2022-10" db="EMBL/GenBank/DDBJ databases">
        <authorList>
            <person name="Trinh H.N."/>
        </authorList>
    </citation>
    <scope>NUCLEOTIDE SEQUENCE</scope>
    <source>
        <strain evidence="2">RN2-1</strain>
    </source>
</reference>
<dbReference type="Proteomes" id="UP001165679">
    <property type="component" value="Unassembled WGS sequence"/>
</dbReference>
<accession>A0AA42CCV5</accession>
<dbReference type="AlphaFoldDB" id="A0AA42CCV5"/>
<feature type="coiled-coil region" evidence="1">
    <location>
        <begin position="27"/>
        <end position="61"/>
    </location>
</feature>
<name>A0AA42CCV5_9PROT</name>
<organism evidence="2 3">
    <name type="scientific">Limobrevibacterium gyesilva</name>
    <dbReference type="NCBI Taxonomy" id="2991712"/>
    <lineage>
        <taxon>Bacteria</taxon>
        <taxon>Pseudomonadati</taxon>
        <taxon>Pseudomonadota</taxon>
        <taxon>Alphaproteobacteria</taxon>
        <taxon>Acetobacterales</taxon>
        <taxon>Acetobacteraceae</taxon>
        <taxon>Limobrevibacterium</taxon>
    </lineage>
</organism>